<dbReference type="InterPro" id="IPR001279">
    <property type="entry name" value="Metallo-B-lactamas"/>
</dbReference>
<evidence type="ECO:0000256" key="3">
    <source>
        <dbReference type="ARBA" id="ARBA00004418"/>
    </source>
</evidence>
<comment type="similarity">
    <text evidence="4">Belongs to the metallo-beta-lactamase superfamily. Class-B beta-lactamase family.</text>
</comment>
<evidence type="ECO:0000256" key="2">
    <source>
        <dbReference type="ARBA" id="ARBA00001947"/>
    </source>
</evidence>
<gene>
    <name evidence="15" type="ORF">AWR36_012150</name>
</gene>
<organism evidence="15 16">
    <name type="scientific">Microbulbifer flavimaris</name>
    <dbReference type="NCBI Taxonomy" id="1781068"/>
    <lineage>
        <taxon>Bacteria</taxon>
        <taxon>Pseudomonadati</taxon>
        <taxon>Pseudomonadota</taxon>
        <taxon>Gammaproteobacteria</taxon>
        <taxon>Cellvibrionales</taxon>
        <taxon>Microbulbiferaceae</taxon>
        <taxon>Microbulbifer</taxon>
    </lineage>
</organism>
<evidence type="ECO:0000256" key="7">
    <source>
        <dbReference type="ARBA" id="ARBA00022723"/>
    </source>
</evidence>
<accession>A0ABX4HYB5</accession>
<dbReference type="Gene3D" id="3.60.15.10">
    <property type="entry name" value="Ribonuclease Z/Hydroxyacylglutathione hydrolase-like"/>
    <property type="match status" value="1"/>
</dbReference>
<dbReference type="EC" id="3.5.2.6" evidence="6"/>
<evidence type="ECO:0000256" key="6">
    <source>
        <dbReference type="ARBA" id="ARBA00012865"/>
    </source>
</evidence>
<keyword evidence="16" id="KW-1185">Reference proteome</keyword>
<dbReference type="EMBL" id="LRFG02000004">
    <property type="protein sequence ID" value="PCO04896.1"/>
    <property type="molecule type" value="Genomic_DNA"/>
</dbReference>
<keyword evidence="9" id="KW-0574">Periplasm</keyword>
<comment type="subcellular location">
    <subcellularLocation>
        <location evidence="3">Periplasm</location>
    </subcellularLocation>
</comment>
<reference evidence="15" key="1">
    <citation type="submission" date="2017-08" db="EMBL/GenBank/DDBJ databases">
        <title>Microbulbifer marisrubri sp. nov., a halophilic alphaproteobacterium isolated from marine sediment of the Yellow Sea, China.</title>
        <authorList>
            <person name="Zhang G."/>
            <person name="Xiong Q."/>
        </authorList>
    </citation>
    <scope>NUCLEOTIDE SEQUENCE [LARGE SCALE GENOMIC DNA]</scope>
    <source>
        <strain evidence="15">WRN-8</strain>
    </source>
</reference>
<evidence type="ECO:0000259" key="14">
    <source>
        <dbReference type="SMART" id="SM00849"/>
    </source>
</evidence>
<protein>
    <recommendedName>
        <fullName evidence="6">beta-lactamase</fullName>
        <ecNumber evidence="6">3.5.2.6</ecNumber>
    </recommendedName>
</protein>
<feature type="domain" description="Metallo-beta-lactamase" evidence="14">
    <location>
        <begin position="45"/>
        <end position="228"/>
    </location>
</feature>
<evidence type="ECO:0000313" key="16">
    <source>
        <dbReference type="Proteomes" id="UP000218427"/>
    </source>
</evidence>
<evidence type="ECO:0000256" key="10">
    <source>
        <dbReference type="ARBA" id="ARBA00022801"/>
    </source>
</evidence>
<comment type="cofactor">
    <cofactor evidence="2">
        <name>Zn(2+)</name>
        <dbReference type="ChEBI" id="CHEBI:29105"/>
    </cofactor>
</comment>
<dbReference type="CDD" id="cd16282">
    <property type="entry name" value="metallo-hydrolase-like_MBL-fold"/>
    <property type="match status" value="1"/>
</dbReference>
<dbReference type="Proteomes" id="UP000218427">
    <property type="component" value="Unassembled WGS sequence"/>
</dbReference>
<evidence type="ECO:0000313" key="15">
    <source>
        <dbReference type="EMBL" id="PCO04896.1"/>
    </source>
</evidence>
<comment type="catalytic activity">
    <reaction evidence="1">
        <text>a beta-lactam + H2O = a substituted beta-amino acid</text>
        <dbReference type="Rhea" id="RHEA:20401"/>
        <dbReference type="ChEBI" id="CHEBI:15377"/>
        <dbReference type="ChEBI" id="CHEBI:35627"/>
        <dbReference type="ChEBI" id="CHEBI:140347"/>
        <dbReference type="EC" id="3.5.2.6"/>
    </reaction>
</comment>
<evidence type="ECO:0000256" key="5">
    <source>
        <dbReference type="ARBA" id="ARBA00011245"/>
    </source>
</evidence>
<keyword evidence="7" id="KW-0479">Metal-binding</keyword>
<dbReference type="SMART" id="SM00849">
    <property type="entry name" value="Lactamase_B"/>
    <property type="match status" value="1"/>
</dbReference>
<dbReference type="InterPro" id="IPR036866">
    <property type="entry name" value="RibonucZ/Hydroxyglut_hydro"/>
</dbReference>
<keyword evidence="11" id="KW-0862">Zinc</keyword>
<dbReference type="PANTHER" id="PTHR42951:SF4">
    <property type="entry name" value="ACYL-COENZYME A THIOESTERASE MBLAC2"/>
    <property type="match status" value="1"/>
</dbReference>
<evidence type="ECO:0000256" key="12">
    <source>
        <dbReference type="ARBA" id="ARBA00023251"/>
    </source>
</evidence>
<keyword evidence="12" id="KW-0046">Antibiotic resistance</keyword>
<evidence type="ECO:0000256" key="9">
    <source>
        <dbReference type="ARBA" id="ARBA00022764"/>
    </source>
</evidence>
<dbReference type="PROSITE" id="PS00743">
    <property type="entry name" value="BETA_LACTAMASE_B_1"/>
    <property type="match status" value="1"/>
</dbReference>
<proteinExistence type="inferred from homology"/>
<evidence type="ECO:0000256" key="11">
    <source>
        <dbReference type="ARBA" id="ARBA00022833"/>
    </source>
</evidence>
<dbReference type="InterPro" id="IPR050855">
    <property type="entry name" value="NDM-1-like"/>
</dbReference>
<comment type="caution">
    <text evidence="15">The sequence shown here is derived from an EMBL/GenBank/DDBJ whole genome shotgun (WGS) entry which is preliminary data.</text>
</comment>
<keyword evidence="10" id="KW-0378">Hydrolase</keyword>
<feature type="signal peptide" evidence="13">
    <location>
        <begin position="1"/>
        <end position="20"/>
    </location>
</feature>
<evidence type="ECO:0000256" key="13">
    <source>
        <dbReference type="SAM" id="SignalP"/>
    </source>
</evidence>
<dbReference type="PANTHER" id="PTHR42951">
    <property type="entry name" value="METALLO-BETA-LACTAMASE DOMAIN-CONTAINING"/>
    <property type="match status" value="1"/>
</dbReference>
<feature type="chain" id="PRO_5046561961" description="beta-lactamase" evidence="13">
    <location>
        <begin position="21"/>
        <end position="299"/>
    </location>
</feature>
<evidence type="ECO:0000256" key="4">
    <source>
        <dbReference type="ARBA" id="ARBA00005250"/>
    </source>
</evidence>
<comment type="subunit">
    <text evidence="5">Monomer.</text>
</comment>
<sequence>MKPLRSAVWLCCLLALPATAQDRFAKVEIKAEPVRDNLYMLRGAGGNIAMFTGEDGVFMVDDQYAPLTEKIRAAIAQITSQPLRFVINTHWHGDHTGGNENFGKAGALVVAHENVRERMSTEQFTKVFNRTTPPSPDAALPVITFTDATTFHWNGDTVHVQYTGPAHTDGDSIVHFSDANVIHMGDTFFNGSYPYIDVSAGGSVDGLVAVMDRVLAMADDDTAIIPGHGPLSNKAELKEQRDLLVKLKGKIQEMIDEGMSRERVIAANPTRDYDADYGQGFMKPDIWTGIVFDSLSASQ</sequence>
<evidence type="ECO:0000256" key="8">
    <source>
        <dbReference type="ARBA" id="ARBA00022729"/>
    </source>
</evidence>
<name>A0ABX4HYB5_9GAMM</name>
<dbReference type="Pfam" id="PF00753">
    <property type="entry name" value="Lactamase_B"/>
    <property type="match status" value="1"/>
</dbReference>
<evidence type="ECO:0000256" key="1">
    <source>
        <dbReference type="ARBA" id="ARBA00001526"/>
    </source>
</evidence>
<keyword evidence="8 13" id="KW-0732">Signal</keyword>
<dbReference type="InterPro" id="IPR001018">
    <property type="entry name" value="Beta-lactamase_class-B_CS"/>
</dbReference>
<dbReference type="SUPFAM" id="SSF56281">
    <property type="entry name" value="Metallo-hydrolase/oxidoreductase"/>
    <property type="match status" value="1"/>
</dbReference>